<evidence type="ECO:0008006" key="3">
    <source>
        <dbReference type="Google" id="ProtNLM"/>
    </source>
</evidence>
<evidence type="ECO:0000313" key="2">
    <source>
        <dbReference type="Proteomes" id="UP000199220"/>
    </source>
</evidence>
<sequence length="191" mass="21880">MRATLHRYLQAHREALLWKLDGLDERQVRWPVTPTGTNLLGLVKHMASVEQGYFGEVFGREMPIPMPWSDEDAEPNADMWATVDESRESIVDMYRQVWVFADETITSRDLDAPGDVPWWGERVTLGEILVHVIAELARHAGHADIARETLDGEAGLRPTVSNLPDVEDSWWPDYRARLETVAEQATQRYSR</sequence>
<dbReference type="Pfam" id="PF04978">
    <property type="entry name" value="MST"/>
    <property type="match status" value="1"/>
</dbReference>
<evidence type="ECO:0000313" key="1">
    <source>
        <dbReference type="EMBL" id="SEE10175.1"/>
    </source>
</evidence>
<dbReference type="AlphaFoldDB" id="A0A1H5G3B0"/>
<dbReference type="EMBL" id="FNTX01000001">
    <property type="protein sequence ID" value="SEE10175.1"/>
    <property type="molecule type" value="Genomic_DNA"/>
</dbReference>
<keyword evidence="2" id="KW-1185">Reference proteome</keyword>
<reference evidence="2" key="1">
    <citation type="submission" date="2016-10" db="EMBL/GenBank/DDBJ databases">
        <authorList>
            <person name="Varghese N."/>
            <person name="Submissions S."/>
        </authorList>
    </citation>
    <scope>NUCLEOTIDE SEQUENCE [LARGE SCALE GENOMIC DNA]</scope>
    <source>
        <strain evidence="2">DSM 21368</strain>
    </source>
</reference>
<dbReference type="Proteomes" id="UP000199220">
    <property type="component" value="Unassembled WGS sequence"/>
</dbReference>
<gene>
    <name evidence="1" type="ORF">SAMN04488554_1528</name>
</gene>
<protein>
    <recommendedName>
        <fullName evidence="3">DinB family protein</fullName>
    </recommendedName>
</protein>
<dbReference type="STRING" id="648782.SAMN04488554_1528"/>
<accession>A0A1H5G3B0</accession>
<proteinExistence type="predicted"/>
<dbReference type="SUPFAM" id="SSF109854">
    <property type="entry name" value="DinB/YfiT-like putative metalloenzymes"/>
    <property type="match status" value="1"/>
</dbReference>
<name>A0A1H5G3B0_9MICO</name>
<dbReference type="Gene3D" id="1.20.120.450">
    <property type="entry name" value="dinb family like domain"/>
    <property type="match status" value="1"/>
</dbReference>
<dbReference type="InterPro" id="IPR007061">
    <property type="entry name" value="MST-like"/>
</dbReference>
<dbReference type="InterPro" id="IPR034660">
    <property type="entry name" value="DinB/YfiT-like"/>
</dbReference>
<organism evidence="1 2">
    <name type="scientific">Ruania alba</name>
    <dbReference type="NCBI Taxonomy" id="648782"/>
    <lineage>
        <taxon>Bacteria</taxon>
        <taxon>Bacillati</taxon>
        <taxon>Actinomycetota</taxon>
        <taxon>Actinomycetes</taxon>
        <taxon>Micrococcales</taxon>
        <taxon>Ruaniaceae</taxon>
        <taxon>Ruania</taxon>
    </lineage>
</organism>